<dbReference type="PROSITE" id="PS50096">
    <property type="entry name" value="IQ"/>
    <property type="match status" value="2"/>
</dbReference>
<evidence type="ECO:0000313" key="8">
    <source>
        <dbReference type="RefSeq" id="XP_015878443.1"/>
    </source>
</evidence>
<sequence length="475" mass="52894">MGKKGGGWFASVKKVFKPSSKDLPDKKKENQEKWQHDAPEVVSFEHFPAESSPDITNDESAASTPTVEDRNHAIAVAVATAAAAEAAVAAAQAAAKVVRLAGYGRHSREERAATLIQSHYRGYLARRALRALKGLVRLQALVRGHNVRKQAQMTMRCMQALVRVQARVRARRLQLTHDKLQNQNQVDEGEEEEEEEEERGGLEVQKLKNAMKKYEKSRDSRHQRQQSSDRIKDLPSRRHDAVVKRERALAYAFAYQQQQQQHQQLLKTLTDGNDFGPTTDQREKAQWGWNWLEHWMSSQPYNARHSSPRDGTYVTLPATTTTSDDMSEKTVEMDIVAGSGSSNINMGLLNEDSMDSDPYSTRQHRQTSSNNVPSYMAPTKSAKAKVRSQGNVKHRAPYTPQWNPSTRKGSVTGSGCDSSSSGGGTGTYHLPRSPSPKHSGLGLQGRRAVGCSPDSPGHDDWALPLSVHGWRHDFD</sequence>
<dbReference type="AlphaFoldDB" id="A0A6P3ZG70"/>
<dbReference type="Pfam" id="PF00612">
    <property type="entry name" value="IQ"/>
    <property type="match status" value="2"/>
</dbReference>
<gene>
    <name evidence="7 8" type="primary">LOC107414775</name>
</gene>
<comment type="subunit">
    <text evidence="3">Binds to multiple calmodulin (CaM) in the presence of Ca(2+) and CaM-like proteins.</text>
</comment>
<organism evidence="6 7">
    <name type="scientific">Ziziphus jujuba</name>
    <name type="common">Chinese jujube</name>
    <name type="synonym">Ziziphus sativa</name>
    <dbReference type="NCBI Taxonomy" id="326968"/>
    <lineage>
        <taxon>Eukaryota</taxon>
        <taxon>Viridiplantae</taxon>
        <taxon>Streptophyta</taxon>
        <taxon>Embryophyta</taxon>
        <taxon>Tracheophyta</taxon>
        <taxon>Spermatophyta</taxon>
        <taxon>Magnoliopsida</taxon>
        <taxon>eudicotyledons</taxon>
        <taxon>Gunneridae</taxon>
        <taxon>Pentapetalae</taxon>
        <taxon>rosids</taxon>
        <taxon>fabids</taxon>
        <taxon>Rosales</taxon>
        <taxon>Rhamnaceae</taxon>
        <taxon>Paliureae</taxon>
        <taxon>Ziziphus</taxon>
    </lineage>
</organism>
<accession>A0A6P3ZG70</accession>
<dbReference type="SMART" id="SM00015">
    <property type="entry name" value="IQ"/>
    <property type="match status" value="2"/>
</dbReference>
<dbReference type="InterPro" id="IPR025064">
    <property type="entry name" value="DUF4005"/>
</dbReference>
<dbReference type="Gene3D" id="1.20.5.190">
    <property type="match status" value="1"/>
</dbReference>
<dbReference type="Pfam" id="PF13178">
    <property type="entry name" value="DUF4005"/>
    <property type="match status" value="1"/>
</dbReference>
<feature type="region of interest" description="Disordered" evidence="4">
    <location>
        <begin position="19"/>
        <end position="66"/>
    </location>
</feature>
<dbReference type="RefSeq" id="XP_015878442.1">
    <property type="nucleotide sequence ID" value="XM_016022956.2"/>
</dbReference>
<dbReference type="KEGG" id="zju:107414775"/>
<evidence type="ECO:0000259" key="5">
    <source>
        <dbReference type="Pfam" id="PF13178"/>
    </source>
</evidence>
<feature type="compositionally biased region" description="Polar residues" evidence="4">
    <location>
        <begin position="53"/>
        <end position="66"/>
    </location>
</feature>
<evidence type="ECO:0000256" key="2">
    <source>
        <dbReference type="ARBA" id="ARBA00024341"/>
    </source>
</evidence>
<dbReference type="GeneID" id="107414775"/>
<feature type="compositionally biased region" description="Basic residues" evidence="4">
    <location>
        <begin position="382"/>
        <end position="396"/>
    </location>
</feature>
<feature type="compositionally biased region" description="Basic and acidic residues" evidence="4">
    <location>
        <begin position="19"/>
        <end position="39"/>
    </location>
</feature>
<feature type="region of interest" description="Disordered" evidence="4">
    <location>
        <begin position="179"/>
        <end position="238"/>
    </location>
</feature>
<comment type="similarity">
    <text evidence="2">Belongs to the IQD family.</text>
</comment>
<dbReference type="InterPro" id="IPR000048">
    <property type="entry name" value="IQ_motif_EF-hand-BS"/>
</dbReference>
<dbReference type="RefSeq" id="XP_015878443.1">
    <property type="nucleotide sequence ID" value="XM_016022957.2"/>
</dbReference>
<feature type="compositionally biased region" description="Low complexity" evidence="4">
    <location>
        <begin position="409"/>
        <end position="420"/>
    </location>
</feature>
<feature type="compositionally biased region" description="Polar residues" evidence="4">
    <location>
        <begin position="358"/>
        <end position="373"/>
    </location>
</feature>
<evidence type="ECO:0000313" key="7">
    <source>
        <dbReference type="RefSeq" id="XP_015878442.1"/>
    </source>
</evidence>
<evidence type="ECO:0000256" key="4">
    <source>
        <dbReference type="SAM" id="MobiDB-lite"/>
    </source>
</evidence>
<evidence type="ECO:0000256" key="3">
    <source>
        <dbReference type="ARBA" id="ARBA00024378"/>
    </source>
</evidence>
<keyword evidence="6" id="KW-1185">Reference proteome</keyword>
<feature type="region of interest" description="Disordered" evidence="4">
    <location>
        <begin position="341"/>
        <end position="462"/>
    </location>
</feature>
<keyword evidence="1" id="KW-0112">Calmodulin-binding</keyword>
<dbReference type="GO" id="GO:0005516">
    <property type="term" value="F:calmodulin binding"/>
    <property type="evidence" value="ECO:0007669"/>
    <property type="project" value="UniProtKB-KW"/>
</dbReference>
<proteinExistence type="inferred from homology"/>
<dbReference type="PANTHER" id="PTHR32295">
    <property type="entry name" value="IQ-DOMAIN 5-RELATED"/>
    <property type="match status" value="1"/>
</dbReference>
<name>A0A6P3ZG70_ZIZJJ</name>
<evidence type="ECO:0000313" key="6">
    <source>
        <dbReference type="Proteomes" id="UP001652623"/>
    </source>
</evidence>
<dbReference type="PANTHER" id="PTHR32295:SF33">
    <property type="entry name" value="PROTEIN IQ-DOMAIN 21"/>
    <property type="match status" value="1"/>
</dbReference>
<feature type="compositionally biased region" description="Basic and acidic residues" evidence="4">
    <location>
        <begin position="212"/>
        <end position="238"/>
    </location>
</feature>
<protein>
    <submittedName>
        <fullName evidence="7 8">protein IQ-DOMAIN 1 isoform X1</fullName>
    </submittedName>
</protein>
<feature type="domain" description="DUF4005" evidence="5">
    <location>
        <begin position="362"/>
        <end position="412"/>
    </location>
</feature>
<dbReference type="Proteomes" id="UP001652623">
    <property type="component" value="Chromosome 8"/>
</dbReference>
<dbReference type="CDD" id="cd23767">
    <property type="entry name" value="IQCD"/>
    <property type="match status" value="1"/>
</dbReference>
<reference evidence="7 8" key="1">
    <citation type="submission" date="2025-04" db="UniProtKB">
        <authorList>
            <consortium name="RefSeq"/>
        </authorList>
    </citation>
    <scope>IDENTIFICATION</scope>
    <source>
        <tissue evidence="7 8">In vitro plantlets</tissue>
    </source>
</reference>
<evidence type="ECO:0000256" key="1">
    <source>
        <dbReference type="ARBA" id="ARBA00022860"/>
    </source>
</evidence>
<feature type="compositionally biased region" description="Acidic residues" evidence="4">
    <location>
        <begin position="187"/>
        <end position="198"/>
    </location>
</feature>